<dbReference type="InterPro" id="IPR018391">
    <property type="entry name" value="PQQ_b-propeller_rpt"/>
</dbReference>
<dbReference type="PANTHER" id="PTHR34512">
    <property type="entry name" value="CELL SURFACE PROTEIN"/>
    <property type="match status" value="1"/>
</dbReference>
<name>A0A918SHQ1_9FLAO</name>
<dbReference type="SUPFAM" id="SSF50998">
    <property type="entry name" value="Quinoprotein alcohol dehydrogenase-like"/>
    <property type="match status" value="2"/>
</dbReference>
<dbReference type="Gene3D" id="2.130.10.10">
    <property type="entry name" value="YVTN repeat-like/Quinoprotein amine dehydrogenase"/>
    <property type="match status" value="2"/>
</dbReference>
<dbReference type="SMART" id="SM00564">
    <property type="entry name" value="PQQ"/>
    <property type="match status" value="6"/>
</dbReference>
<dbReference type="PANTHER" id="PTHR34512:SF30">
    <property type="entry name" value="OUTER MEMBRANE PROTEIN ASSEMBLY FACTOR BAMB"/>
    <property type="match status" value="1"/>
</dbReference>
<protein>
    <recommendedName>
        <fullName evidence="1">Pyrrolo-quinoline quinone repeat domain-containing protein</fullName>
    </recommendedName>
</protein>
<comment type="caution">
    <text evidence="2">The sequence shown here is derived from an EMBL/GenBank/DDBJ whole genome shotgun (WGS) entry which is preliminary data.</text>
</comment>
<proteinExistence type="predicted"/>
<dbReference type="InterPro" id="IPR002372">
    <property type="entry name" value="PQQ_rpt_dom"/>
</dbReference>
<dbReference type="AlphaFoldDB" id="A0A918SHQ1"/>
<evidence type="ECO:0000313" key="2">
    <source>
        <dbReference type="EMBL" id="GHA40231.1"/>
    </source>
</evidence>
<sequence>MFACSKEEEGNAVPSGFELEDLTFNGTAASISWSTAKDADEDDIYYNVYLNSELIEGPITKNHMSTTVKYNQDYEGTIIATDKNGGTSELKFDFRSPTSKIALVTDFQSAHVVAIDLHTHQRLWTARTEERVNSIQNGLVFLGFENLIARNIITGEKVWEAQPVVNDYYTGYRDILADDKFLFAKAQEGSLICVDLERQEKQWEVHLSGSISRFSMDKDHLYATQRGTDDLIKISKVSGETAWGFELDRPVGSLAPQIEHAPLIYNGNIFFQDNNGRFYSVNKDTGKKNYSLYNRKNSQTTPVAFNQNIIFTAGDEIISVKADTGEITWKNSVDMYSQSSPFIENGRIYVGAGDKLFCFDAATGLHLWDTSLGGEIWSSPVVYDGKVYISSHTARLHCINAATGEIEWKEGNVEFSVTSPTLVIGETEKIIYSSDHGMHL</sequence>
<feature type="domain" description="Pyrrolo-quinoline quinone repeat" evidence="1">
    <location>
        <begin position="301"/>
        <end position="369"/>
    </location>
</feature>
<dbReference type="InterPro" id="IPR015943">
    <property type="entry name" value="WD40/YVTN_repeat-like_dom_sf"/>
</dbReference>
<feature type="domain" description="Pyrrolo-quinoline quinone repeat" evidence="1">
    <location>
        <begin position="73"/>
        <end position="243"/>
    </location>
</feature>
<evidence type="ECO:0000259" key="1">
    <source>
        <dbReference type="Pfam" id="PF13360"/>
    </source>
</evidence>
<organism evidence="2 3">
    <name type="scientific">Salinimicrobium marinum</name>
    <dbReference type="NCBI Taxonomy" id="680283"/>
    <lineage>
        <taxon>Bacteria</taxon>
        <taxon>Pseudomonadati</taxon>
        <taxon>Bacteroidota</taxon>
        <taxon>Flavobacteriia</taxon>
        <taxon>Flavobacteriales</taxon>
        <taxon>Flavobacteriaceae</taxon>
        <taxon>Salinimicrobium</taxon>
    </lineage>
</organism>
<evidence type="ECO:0000313" key="3">
    <source>
        <dbReference type="Proteomes" id="UP000610456"/>
    </source>
</evidence>
<keyword evidence="3" id="KW-1185">Reference proteome</keyword>
<dbReference type="Proteomes" id="UP000610456">
    <property type="component" value="Unassembled WGS sequence"/>
</dbReference>
<reference evidence="2" key="1">
    <citation type="journal article" date="2014" name="Int. J. Syst. Evol. Microbiol.">
        <title>Complete genome sequence of Corynebacterium casei LMG S-19264T (=DSM 44701T), isolated from a smear-ripened cheese.</title>
        <authorList>
            <consortium name="US DOE Joint Genome Institute (JGI-PGF)"/>
            <person name="Walter F."/>
            <person name="Albersmeier A."/>
            <person name="Kalinowski J."/>
            <person name="Ruckert C."/>
        </authorList>
    </citation>
    <scope>NUCLEOTIDE SEQUENCE</scope>
    <source>
        <strain evidence="2">KCTC 12719</strain>
    </source>
</reference>
<dbReference type="EMBL" id="BMXB01000008">
    <property type="protein sequence ID" value="GHA40231.1"/>
    <property type="molecule type" value="Genomic_DNA"/>
</dbReference>
<dbReference type="InterPro" id="IPR011047">
    <property type="entry name" value="Quinoprotein_ADH-like_sf"/>
</dbReference>
<gene>
    <name evidence="2" type="ORF">GCM10007103_22100</name>
</gene>
<reference evidence="2" key="2">
    <citation type="submission" date="2020-09" db="EMBL/GenBank/DDBJ databases">
        <authorList>
            <person name="Sun Q."/>
            <person name="Kim S."/>
        </authorList>
    </citation>
    <scope>NUCLEOTIDE SEQUENCE</scope>
    <source>
        <strain evidence="2">KCTC 12719</strain>
    </source>
</reference>
<dbReference type="Pfam" id="PF13360">
    <property type="entry name" value="PQQ_2"/>
    <property type="match status" value="2"/>
</dbReference>
<accession>A0A918SHQ1</accession>